<keyword evidence="3" id="KW-1185">Reference proteome</keyword>
<dbReference type="GO" id="GO:0006352">
    <property type="term" value="P:DNA-templated transcription initiation"/>
    <property type="evidence" value="ECO:0007669"/>
    <property type="project" value="InterPro"/>
</dbReference>
<feature type="domain" description="RNA polymerase sigma-70 region 2" evidence="1">
    <location>
        <begin position="16"/>
        <end position="48"/>
    </location>
</feature>
<dbReference type="InterPro" id="IPR013325">
    <property type="entry name" value="RNA_pol_sigma_r2"/>
</dbReference>
<dbReference type="Gene3D" id="1.10.1740.10">
    <property type="match status" value="1"/>
</dbReference>
<dbReference type="GO" id="GO:0003700">
    <property type="term" value="F:DNA-binding transcription factor activity"/>
    <property type="evidence" value="ECO:0007669"/>
    <property type="project" value="InterPro"/>
</dbReference>
<organism evidence="2 3">
    <name type="scientific">Reticulibacter mediterranei</name>
    <dbReference type="NCBI Taxonomy" id="2778369"/>
    <lineage>
        <taxon>Bacteria</taxon>
        <taxon>Bacillati</taxon>
        <taxon>Chloroflexota</taxon>
        <taxon>Ktedonobacteria</taxon>
        <taxon>Ktedonobacterales</taxon>
        <taxon>Reticulibacteraceae</taxon>
        <taxon>Reticulibacter</taxon>
    </lineage>
</organism>
<comment type="caution">
    <text evidence="2">The sequence shown here is derived from an EMBL/GenBank/DDBJ whole genome shotgun (WGS) entry which is preliminary data.</text>
</comment>
<dbReference type="Pfam" id="PF04542">
    <property type="entry name" value="Sigma70_r2"/>
    <property type="match status" value="1"/>
</dbReference>
<accession>A0A8J3NAS3</accession>
<reference evidence="2" key="1">
    <citation type="submission" date="2020-10" db="EMBL/GenBank/DDBJ databases">
        <title>Taxonomic study of unclassified bacteria belonging to the class Ktedonobacteria.</title>
        <authorList>
            <person name="Yabe S."/>
            <person name="Wang C.M."/>
            <person name="Zheng Y."/>
            <person name="Sakai Y."/>
            <person name="Cavaletti L."/>
            <person name="Monciardini P."/>
            <person name="Donadio S."/>
        </authorList>
    </citation>
    <scope>NUCLEOTIDE SEQUENCE</scope>
    <source>
        <strain evidence="2">ID150040</strain>
    </source>
</reference>
<gene>
    <name evidence="2" type="ORF">KSF_107450</name>
</gene>
<dbReference type="Proteomes" id="UP000597444">
    <property type="component" value="Unassembled WGS sequence"/>
</dbReference>
<name>A0A8J3NAS3_9CHLR</name>
<protein>
    <recommendedName>
        <fullName evidence="1">RNA polymerase sigma-70 region 2 domain-containing protein</fullName>
    </recommendedName>
</protein>
<dbReference type="SUPFAM" id="SSF88946">
    <property type="entry name" value="Sigma2 domain of RNA polymerase sigma factors"/>
    <property type="match status" value="1"/>
</dbReference>
<proteinExistence type="predicted"/>
<evidence type="ECO:0000313" key="3">
    <source>
        <dbReference type="Proteomes" id="UP000597444"/>
    </source>
</evidence>
<dbReference type="RefSeq" id="WP_220211286.1">
    <property type="nucleotide sequence ID" value="NZ_BNJK01000003.1"/>
</dbReference>
<dbReference type="AlphaFoldDB" id="A0A8J3NAS3"/>
<dbReference type="InterPro" id="IPR007627">
    <property type="entry name" value="RNA_pol_sigma70_r2"/>
</dbReference>
<sequence length="106" mass="12070">MQKKDVPTFEQVYCDNYLFVLSCALQVVQNSQDAEDLTQEVFITALQRNQTDLPWLTSQICNMAVEHCLQQTQRFALETSLEHPVMASFGEAPSETRFACLMTESS</sequence>
<evidence type="ECO:0000313" key="2">
    <source>
        <dbReference type="EMBL" id="GHP00698.1"/>
    </source>
</evidence>
<evidence type="ECO:0000259" key="1">
    <source>
        <dbReference type="Pfam" id="PF04542"/>
    </source>
</evidence>
<dbReference type="EMBL" id="BNJK01000003">
    <property type="protein sequence ID" value="GHP00698.1"/>
    <property type="molecule type" value="Genomic_DNA"/>
</dbReference>